<protein>
    <submittedName>
        <fullName evidence="1">Uncharacterized protein</fullName>
    </submittedName>
</protein>
<dbReference type="EMBL" id="NBTZ01000086">
    <property type="protein sequence ID" value="OTP72762.1"/>
    <property type="molecule type" value="Genomic_DNA"/>
</dbReference>
<dbReference type="SUPFAM" id="SSF75005">
    <property type="entry name" value="Arabinanase/levansucrase/invertase"/>
    <property type="match status" value="1"/>
</dbReference>
<dbReference type="Proteomes" id="UP000195221">
    <property type="component" value="Unassembled WGS sequence"/>
</dbReference>
<evidence type="ECO:0000313" key="2">
    <source>
        <dbReference type="Proteomes" id="UP000195221"/>
    </source>
</evidence>
<gene>
    <name evidence="1" type="ORF">PAMC26577_19985</name>
</gene>
<dbReference type="InterPro" id="IPR023296">
    <property type="entry name" value="Glyco_hydro_beta-prop_sf"/>
</dbReference>
<accession>A0A242MP44</accession>
<dbReference type="RefSeq" id="WP_075360563.1">
    <property type="nucleotide sequence ID" value="NZ_MSRG01000093.1"/>
</dbReference>
<dbReference type="Gene3D" id="2.115.10.20">
    <property type="entry name" value="Glycosyl hydrolase domain, family 43"/>
    <property type="match status" value="1"/>
</dbReference>
<dbReference type="AlphaFoldDB" id="A0A242MP44"/>
<proteinExistence type="predicted"/>
<comment type="caution">
    <text evidence="1">The sequence shown here is derived from an EMBL/GenBank/DDBJ whole genome shotgun (WGS) entry which is preliminary data.</text>
</comment>
<evidence type="ECO:0000313" key="1">
    <source>
        <dbReference type="EMBL" id="OTP72762.1"/>
    </source>
</evidence>
<sequence>MLNRSLMPKGCFSQVSLYRRRRQVVFASLLSLWGCGDSGNPNTTAAPAATKSLSSFTVSSDEQNVIPPDSPFGVDNPDEHVPFLRQANGSFRLWLAGGGSAGTFGLSSSDLMSFTSLVSKGGAAMGVLLPSGPGTTAFDADYAGAGSVFPAANGTDLLMIYHAENHLFNGVLSSGNPFYAAIGLARSSDGGVTWTREGEIIGAHDPQLPTQTTGGAGALTPSAVESGGYIYVIFREIDPQSKVTGFALARAPIAIDGVPGSWQKYSGGAFSTAGLGGAFTPLNVVLDPTVPGDMRQPQVSFNVYLQQFLMVSVGNGGIYAQTSADLINWTPGVVVLQAPVPDSTVNLSTKPPSPFNWYPTIISMDQPSDQMSDQTGYIYYAKGTGVNSEHLMYRRAFNIIAK</sequence>
<organism evidence="1 2">
    <name type="scientific">Caballeronia sordidicola</name>
    <name type="common">Burkholderia sordidicola</name>
    <dbReference type="NCBI Taxonomy" id="196367"/>
    <lineage>
        <taxon>Bacteria</taxon>
        <taxon>Pseudomonadati</taxon>
        <taxon>Pseudomonadota</taxon>
        <taxon>Betaproteobacteria</taxon>
        <taxon>Burkholderiales</taxon>
        <taxon>Burkholderiaceae</taxon>
        <taxon>Caballeronia</taxon>
    </lineage>
</organism>
<reference evidence="1 2" key="1">
    <citation type="submission" date="2017-03" db="EMBL/GenBank/DDBJ databases">
        <title>Genome analysis of strain PAMC 26577.</title>
        <authorList>
            <person name="Oh H.-M."/>
            <person name="Yang J.-A."/>
        </authorList>
    </citation>
    <scope>NUCLEOTIDE SEQUENCE [LARGE SCALE GENOMIC DNA]</scope>
    <source>
        <strain evidence="1 2">PAMC 26577</strain>
    </source>
</reference>
<name>A0A242MP44_CABSO</name>